<accession>A0A238ZGI7</accession>
<evidence type="ECO:0000313" key="1">
    <source>
        <dbReference type="EMBL" id="SNR82447.1"/>
    </source>
</evidence>
<organism evidence="1 2">
    <name type="scientific">Blastococcus mobilis</name>
    <dbReference type="NCBI Taxonomy" id="1938746"/>
    <lineage>
        <taxon>Bacteria</taxon>
        <taxon>Bacillati</taxon>
        <taxon>Actinomycetota</taxon>
        <taxon>Actinomycetes</taxon>
        <taxon>Geodermatophilales</taxon>
        <taxon>Geodermatophilaceae</taxon>
        <taxon>Blastococcus</taxon>
    </lineage>
</organism>
<name>A0A238ZGI7_9ACTN</name>
<dbReference type="Proteomes" id="UP000198403">
    <property type="component" value="Unassembled WGS sequence"/>
</dbReference>
<dbReference type="EMBL" id="FZNO01000028">
    <property type="protein sequence ID" value="SNR82447.1"/>
    <property type="molecule type" value="Genomic_DNA"/>
</dbReference>
<reference evidence="1 2" key="1">
    <citation type="submission" date="2017-06" db="EMBL/GenBank/DDBJ databases">
        <authorList>
            <person name="Kim H.J."/>
            <person name="Triplett B.A."/>
        </authorList>
    </citation>
    <scope>NUCLEOTIDE SEQUENCE [LARGE SCALE GENOMIC DNA]</scope>
    <source>
        <strain evidence="1 2">DSM 44272</strain>
    </source>
</reference>
<gene>
    <name evidence="1" type="ORF">SAMN06272737_12865</name>
</gene>
<dbReference type="AlphaFoldDB" id="A0A238ZGI7"/>
<sequence length="47" mass="4435">MRARRLLTGAIAVLSSVLTVGALGLAPAAAIANGVAAGNGAFPSLSS</sequence>
<protein>
    <submittedName>
        <fullName evidence="1">Uncharacterized protein</fullName>
    </submittedName>
</protein>
<keyword evidence="2" id="KW-1185">Reference proteome</keyword>
<dbReference type="RefSeq" id="WP_217899405.1">
    <property type="nucleotide sequence ID" value="NZ_FZNO01000028.1"/>
</dbReference>
<evidence type="ECO:0000313" key="2">
    <source>
        <dbReference type="Proteomes" id="UP000198403"/>
    </source>
</evidence>
<proteinExistence type="predicted"/>